<accession>A0A850R611</accession>
<evidence type="ECO:0000313" key="2">
    <source>
        <dbReference type="EMBL" id="NVZ08235.1"/>
    </source>
</evidence>
<evidence type="ECO:0000256" key="1">
    <source>
        <dbReference type="SAM" id="MobiDB-lite"/>
    </source>
</evidence>
<organism evidence="2 3">
    <name type="scientific">Allochromatium humboldtianum</name>
    <dbReference type="NCBI Taxonomy" id="504901"/>
    <lineage>
        <taxon>Bacteria</taxon>
        <taxon>Pseudomonadati</taxon>
        <taxon>Pseudomonadota</taxon>
        <taxon>Gammaproteobacteria</taxon>
        <taxon>Chromatiales</taxon>
        <taxon>Chromatiaceae</taxon>
        <taxon>Allochromatium</taxon>
    </lineage>
</organism>
<sequence>MHDGSSIPPSAAAFLQALAQRQSAASSGAGAFIKTHRTLILAGLNAGYSVAQILRGLKALGLSPPMSERQFYRHVKALQQRPALSVPSAPVTPRTAPNPAIPAGRAMVTGPERPSAARPDGTRPRTFDWAPETDLDDLR</sequence>
<dbReference type="AlphaFoldDB" id="A0A850R611"/>
<name>A0A850R611_9GAMM</name>
<reference evidence="2 3" key="1">
    <citation type="submission" date="2020-06" db="EMBL/GenBank/DDBJ databases">
        <title>Whole-genome sequence of Allochromatium humboldtianum DSM 21881, type strain.</title>
        <authorList>
            <person name="Kyndt J.A."/>
            <person name="Meyer T.E."/>
        </authorList>
    </citation>
    <scope>NUCLEOTIDE SEQUENCE [LARGE SCALE GENOMIC DNA]</scope>
    <source>
        <strain evidence="2 3">DSM 21881</strain>
    </source>
</reference>
<protein>
    <submittedName>
        <fullName evidence="2">Uncharacterized protein</fullName>
    </submittedName>
</protein>
<comment type="caution">
    <text evidence="2">The sequence shown here is derived from an EMBL/GenBank/DDBJ whole genome shotgun (WGS) entry which is preliminary data.</text>
</comment>
<feature type="region of interest" description="Disordered" evidence="1">
    <location>
        <begin position="83"/>
        <end position="139"/>
    </location>
</feature>
<keyword evidence="3" id="KW-1185">Reference proteome</keyword>
<dbReference type="RefSeq" id="WP_176975027.1">
    <property type="nucleotide sequence ID" value="NZ_JABZEO010000002.1"/>
</dbReference>
<proteinExistence type="predicted"/>
<evidence type="ECO:0000313" key="3">
    <source>
        <dbReference type="Proteomes" id="UP000592294"/>
    </source>
</evidence>
<gene>
    <name evidence="2" type="ORF">HW932_03045</name>
</gene>
<dbReference type="EMBL" id="JABZEO010000002">
    <property type="protein sequence ID" value="NVZ08235.1"/>
    <property type="molecule type" value="Genomic_DNA"/>
</dbReference>
<dbReference type="Proteomes" id="UP000592294">
    <property type="component" value="Unassembled WGS sequence"/>
</dbReference>